<evidence type="ECO:0000313" key="2">
    <source>
        <dbReference type="Proteomes" id="UP001333996"/>
    </source>
</evidence>
<dbReference type="SUPFAM" id="SSF69118">
    <property type="entry name" value="AhpD-like"/>
    <property type="match status" value="1"/>
</dbReference>
<accession>A0ABU7FXT7</accession>
<evidence type="ECO:0000313" key="1">
    <source>
        <dbReference type="EMBL" id="MED7828951.1"/>
    </source>
</evidence>
<keyword evidence="2" id="KW-1185">Reference proteome</keyword>
<name>A0ABU7FXT7_9ACTN</name>
<protein>
    <submittedName>
        <fullName evidence="1">Uncharacterized protein</fullName>
    </submittedName>
</protein>
<dbReference type="RefSeq" id="WP_329513245.1">
    <property type="nucleotide sequence ID" value="NZ_BAAAYZ010000305.1"/>
</dbReference>
<organism evidence="1 2">
    <name type="scientific">Streptomyces chiangmaiensis</name>
    <dbReference type="NCBI Taxonomy" id="766497"/>
    <lineage>
        <taxon>Bacteria</taxon>
        <taxon>Bacillati</taxon>
        <taxon>Actinomycetota</taxon>
        <taxon>Actinomycetes</taxon>
        <taxon>Kitasatosporales</taxon>
        <taxon>Streptomycetaceae</taxon>
        <taxon>Streptomyces</taxon>
    </lineage>
</organism>
<gene>
    <name evidence="1" type="ORF">VXC91_45830</name>
</gene>
<proteinExistence type="predicted"/>
<sequence length="85" mass="8780">MSRLTVPAPDDVPAGAQSTLDTIGAQFGFVPNMFKTLASNPAVLDVVTGLQAALSRVLDAKPGTPSRWPCRKPTAAITACPCTPT</sequence>
<dbReference type="EMBL" id="JAYWVC010000594">
    <property type="protein sequence ID" value="MED7828951.1"/>
    <property type="molecule type" value="Genomic_DNA"/>
</dbReference>
<reference evidence="1" key="1">
    <citation type="submission" date="2024-01" db="EMBL/GenBank/DDBJ databases">
        <title>First draft genome sequence data of TA4-1, the type strain of Gram-positive actinobacterium Streptomyces chiangmaiensis.</title>
        <authorList>
            <person name="Yasawong M."/>
            <person name="Nantapong N."/>
        </authorList>
    </citation>
    <scope>NUCLEOTIDE SEQUENCE</scope>
    <source>
        <strain evidence="1">TA4-1</strain>
    </source>
</reference>
<dbReference type="Proteomes" id="UP001333996">
    <property type="component" value="Unassembled WGS sequence"/>
</dbReference>
<dbReference type="Gene3D" id="1.20.5.810">
    <property type="entry name" value="AhpD-like"/>
    <property type="match status" value="1"/>
</dbReference>
<comment type="caution">
    <text evidence="1">The sequence shown here is derived from an EMBL/GenBank/DDBJ whole genome shotgun (WGS) entry which is preliminary data.</text>
</comment>
<dbReference type="InterPro" id="IPR029032">
    <property type="entry name" value="AhpD-like"/>
</dbReference>